<dbReference type="GO" id="GO:0010468">
    <property type="term" value="P:regulation of gene expression"/>
    <property type="evidence" value="ECO:0007669"/>
    <property type="project" value="TreeGrafter"/>
</dbReference>
<reference evidence="3" key="2">
    <citation type="submission" date="2025-09" db="UniProtKB">
        <authorList>
            <consortium name="Ensembl"/>
        </authorList>
    </citation>
    <scope>IDENTIFICATION</scope>
</reference>
<dbReference type="GO" id="GO:0005634">
    <property type="term" value="C:nucleus"/>
    <property type="evidence" value="ECO:0007669"/>
    <property type="project" value="TreeGrafter"/>
</dbReference>
<dbReference type="Gene3D" id="1.25.40.20">
    <property type="entry name" value="Ankyrin repeat-containing domain"/>
    <property type="match status" value="1"/>
</dbReference>
<evidence type="ECO:0000313" key="3">
    <source>
        <dbReference type="Ensembl" id="ENSMCSP00000019080.1"/>
    </source>
</evidence>
<evidence type="ECO:0000256" key="2">
    <source>
        <dbReference type="ARBA" id="ARBA00023043"/>
    </source>
</evidence>
<dbReference type="InterPro" id="IPR002110">
    <property type="entry name" value="Ankyrin_rpt"/>
</dbReference>
<dbReference type="Proteomes" id="UP000694560">
    <property type="component" value="Unplaced"/>
</dbReference>
<proteinExistence type="predicted"/>
<evidence type="ECO:0000313" key="4">
    <source>
        <dbReference type="Proteomes" id="UP000694560"/>
    </source>
</evidence>
<organism evidence="3 4">
    <name type="scientific">Malurus cyaneus samueli</name>
    <dbReference type="NCBI Taxonomy" id="2593467"/>
    <lineage>
        <taxon>Eukaryota</taxon>
        <taxon>Metazoa</taxon>
        <taxon>Chordata</taxon>
        <taxon>Craniata</taxon>
        <taxon>Vertebrata</taxon>
        <taxon>Euteleostomi</taxon>
        <taxon>Archelosauria</taxon>
        <taxon>Archosauria</taxon>
        <taxon>Dinosauria</taxon>
        <taxon>Saurischia</taxon>
        <taxon>Theropoda</taxon>
        <taxon>Coelurosauria</taxon>
        <taxon>Aves</taxon>
        <taxon>Neognathae</taxon>
        <taxon>Neoaves</taxon>
        <taxon>Telluraves</taxon>
        <taxon>Australaves</taxon>
        <taxon>Passeriformes</taxon>
        <taxon>Meliphagoidea</taxon>
        <taxon>Maluridae</taxon>
        <taxon>Malurus</taxon>
    </lineage>
</organism>
<evidence type="ECO:0000256" key="1">
    <source>
        <dbReference type="ARBA" id="ARBA00022737"/>
    </source>
</evidence>
<dbReference type="Ensembl" id="ENSMCST00000019558.1">
    <property type="protein sequence ID" value="ENSMCSP00000019080.1"/>
    <property type="gene ID" value="ENSMCSG00000013401.1"/>
</dbReference>
<accession>A0A8C5UAZ0</accession>
<dbReference type="OrthoDB" id="6596655at2759"/>
<dbReference type="Pfam" id="PF12796">
    <property type="entry name" value="Ank_2"/>
    <property type="match status" value="1"/>
</dbReference>
<reference evidence="3" key="1">
    <citation type="submission" date="2025-08" db="UniProtKB">
        <authorList>
            <consortium name="Ensembl"/>
        </authorList>
    </citation>
    <scope>IDENTIFICATION</scope>
</reference>
<name>A0A8C5UAZ0_9PASS</name>
<keyword evidence="2" id="KW-0040">ANK repeat</keyword>
<dbReference type="PANTHER" id="PTHR24124">
    <property type="entry name" value="ANKYRIN REPEAT FAMILY A"/>
    <property type="match status" value="1"/>
</dbReference>
<keyword evidence="4" id="KW-1185">Reference proteome</keyword>
<sequence>IVRFLLEHGVDVKSKDECGKTALILAVEMENPELVTALLEKDEIDIDDADEDGNTALMVAVERSDCNIAKTSKNICRTLKAARITKLF</sequence>
<protein>
    <submittedName>
        <fullName evidence="3">Uncharacterized protein</fullName>
    </submittedName>
</protein>
<dbReference type="SUPFAM" id="SSF48403">
    <property type="entry name" value="Ankyrin repeat"/>
    <property type="match status" value="1"/>
</dbReference>
<dbReference type="PANTHER" id="PTHR24124:SF14">
    <property type="entry name" value="CHROMOSOME UNDETERMINED SCAFFOLD_25, WHOLE GENOME SHOTGUN SEQUENCE"/>
    <property type="match status" value="1"/>
</dbReference>
<keyword evidence="1" id="KW-0677">Repeat</keyword>
<dbReference type="AlphaFoldDB" id="A0A8C5UAZ0"/>
<dbReference type="InterPro" id="IPR036770">
    <property type="entry name" value="Ankyrin_rpt-contain_sf"/>
</dbReference>